<name>A0A8H4AW18_GIGMA</name>
<dbReference type="Proteomes" id="UP000439903">
    <property type="component" value="Unassembled WGS sequence"/>
</dbReference>
<reference evidence="1 2" key="1">
    <citation type="journal article" date="2019" name="Environ. Microbiol.">
        <title>At the nexus of three kingdoms: the genome of the mycorrhizal fungus Gigaspora margarita provides insights into plant, endobacterial and fungal interactions.</title>
        <authorList>
            <person name="Venice F."/>
            <person name="Ghignone S."/>
            <person name="Salvioli di Fossalunga A."/>
            <person name="Amselem J."/>
            <person name="Novero M."/>
            <person name="Xianan X."/>
            <person name="Sedzielewska Toro K."/>
            <person name="Morin E."/>
            <person name="Lipzen A."/>
            <person name="Grigoriev I.V."/>
            <person name="Henrissat B."/>
            <person name="Martin F.M."/>
            <person name="Bonfante P."/>
        </authorList>
    </citation>
    <scope>NUCLEOTIDE SEQUENCE [LARGE SCALE GENOMIC DNA]</scope>
    <source>
        <strain evidence="1 2">BEG34</strain>
    </source>
</reference>
<sequence>MYAKVKKNSVIPEQEMPILKNIEFEELFFVNKKDKKKAKSIIREQPDIDIILETLNISDYEEEVAEIEPESDDKKTIMDYFASNIKNGDEEVFENIDNLDNSFGWILI</sequence>
<dbReference type="EMBL" id="WTPW01000180">
    <property type="protein sequence ID" value="KAF0538535.1"/>
    <property type="molecule type" value="Genomic_DNA"/>
</dbReference>
<protein>
    <submittedName>
        <fullName evidence="1">Uncharacterized protein</fullName>
    </submittedName>
</protein>
<gene>
    <name evidence="1" type="ORF">F8M41_007741</name>
</gene>
<accession>A0A8H4AW18</accession>
<dbReference type="OrthoDB" id="2473102at2759"/>
<organism evidence="1 2">
    <name type="scientific">Gigaspora margarita</name>
    <dbReference type="NCBI Taxonomy" id="4874"/>
    <lineage>
        <taxon>Eukaryota</taxon>
        <taxon>Fungi</taxon>
        <taxon>Fungi incertae sedis</taxon>
        <taxon>Mucoromycota</taxon>
        <taxon>Glomeromycotina</taxon>
        <taxon>Glomeromycetes</taxon>
        <taxon>Diversisporales</taxon>
        <taxon>Gigasporaceae</taxon>
        <taxon>Gigaspora</taxon>
    </lineage>
</organism>
<evidence type="ECO:0000313" key="1">
    <source>
        <dbReference type="EMBL" id="KAF0538535.1"/>
    </source>
</evidence>
<keyword evidence="2" id="KW-1185">Reference proteome</keyword>
<proteinExistence type="predicted"/>
<comment type="caution">
    <text evidence="1">The sequence shown here is derived from an EMBL/GenBank/DDBJ whole genome shotgun (WGS) entry which is preliminary data.</text>
</comment>
<dbReference type="AlphaFoldDB" id="A0A8H4AW18"/>
<evidence type="ECO:0000313" key="2">
    <source>
        <dbReference type="Proteomes" id="UP000439903"/>
    </source>
</evidence>